<feature type="compositionally biased region" description="Acidic residues" evidence="5">
    <location>
        <begin position="12"/>
        <end position="27"/>
    </location>
</feature>
<feature type="domain" description="C3H1-type" evidence="6">
    <location>
        <begin position="362"/>
        <end position="384"/>
    </location>
</feature>
<feature type="region of interest" description="Disordered" evidence="5">
    <location>
        <begin position="1"/>
        <end position="36"/>
    </location>
</feature>
<feature type="region of interest" description="Disordered" evidence="5">
    <location>
        <begin position="679"/>
        <end position="707"/>
    </location>
</feature>
<keyword evidence="1 4" id="KW-0479">Metal-binding</keyword>
<dbReference type="Proteomes" id="UP000289738">
    <property type="component" value="Chromosome A01"/>
</dbReference>
<keyword evidence="2 4" id="KW-0863">Zinc-finger</keyword>
<dbReference type="EMBL" id="SDMP01000001">
    <property type="protein sequence ID" value="RYR75574.1"/>
    <property type="molecule type" value="Genomic_DNA"/>
</dbReference>
<comment type="caution">
    <text evidence="7">The sequence shown here is derived from an EMBL/GenBank/DDBJ whole genome shotgun (WGS) entry which is preliminary data.</text>
</comment>
<evidence type="ECO:0000256" key="5">
    <source>
        <dbReference type="SAM" id="MobiDB-lite"/>
    </source>
</evidence>
<name>A0A445EJH3_ARAHY</name>
<evidence type="ECO:0000259" key="6">
    <source>
        <dbReference type="PROSITE" id="PS50103"/>
    </source>
</evidence>
<keyword evidence="3 4" id="KW-0862">Zinc</keyword>
<feature type="region of interest" description="Disordered" evidence="5">
    <location>
        <begin position="117"/>
        <end position="176"/>
    </location>
</feature>
<feature type="zinc finger region" description="C3H1-type" evidence="4">
    <location>
        <begin position="362"/>
        <end position="384"/>
    </location>
</feature>
<feature type="compositionally biased region" description="Polar residues" evidence="5">
    <location>
        <begin position="626"/>
        <end position="640"/>
    </location>
</feature>
<dbReference type="STRING" id="3818.A0A445EJH3"/>
<dbReference type="InterPro" id="IPR052650">
    <property type="entry name" value="Zinc_finger_CCCH"/>
</dbReference>
<keyword evidence="8" id="KW-1185">Reference proteome</keyword>
<dbReference type="EMBL" id="SDMP01000001">
    <property type="protein sequence ID" value="RYR75575.1"/>
    <property type="molecule type" value="Genomic_DNA"/>
</dbReference>
<dbReference type="GO" id="GO:0008270">
    <property type="term" value="F:zinc ion binding"/>
    <property type="evidence" value="ECO:0007669"/>
    <property type="project" value="UniProtKB-KW"/>
</dbReference>
<organism evidence="7 8">
    <name type="scientific">Arachis hypogaea</name>
    <name type="common">Peanut</name>
    <dbReference type="NCBI Taxonomy" id="3818"/>
    <lineage>
        <taxon>Eukaryota</taxon>
        <taxon>Viridiplantae</taxon>
        <taxon>Streptophyta</taxon>
        <taxon>Embryophyta</taxon>
        <taxon>Tracheophyta</taxon>
        <taxon>Spermatophyta</taxon>
        <taxon>Magnoliopsida</taxon>
        <taxon>eudicotyledons</taxon>
        <taxon>Gunneridae</taxon>
        <taxon>Pentapetalae</taxon>
        <taxon>rosids</taxon>
        <taxon>fabids</taxon>
        <taxon>Fabales</taxon>
        <taxon>Fabaceae</taxon>
        <taxon>Papilionoideae</taxon>
        <taxon>50 kb inversion clade</taxon>
        <taxon>dalbergioids sensu lato</taxon>
        <taxon>Dalbergieae</taxon>
        <taxon>Pterocarpus clade</taxon>
        <taxon>Arachis</taxon>
    </lineage>
</organism>
<dbReference type="InterPro" id="IPR000571">
    <property type="entry name" value="Znf_CCCH"/>
</dbReference>
<feature type="compositionally biased region" description="Basic and acidic residues" evidence="5">
    <location>
        <begin position="124"/>
        <end position="139"/>
    </location>
</feature>
<evidence type="ECO:0000256" key="2">
    <source>
        <dbReference type="ARBA" id="ARBA00022771"/>
    </source>
</evidence>
<dbReference type="PANTHER" id="PTHR36886">
    <property type="entry name" value="PROTEIN FRIGIDA-ESSENTIAL 1"/>
    <property type="match status" value="1"/>
</dbReference>
<dbReference type="PROSITE" id="PS50103">
    <property type="entry name" value="ZF_C3H1"/>
    <property type="match status" value="1"/>
</dbReference>
<sequence>MSPPSVDQGNADPEEEEEEEVEEEVEEECKQPEAEYALPSPGRVSYMGLYVVVVLIINAVACKVDCGWHSNYSCQQMESEVQERNLRPTYTMAENPIVMSSPSMPSNEENHAILKASSPSSEELSFKKEDVHATREISSHPKSVNDFASAKDGKSQVLDSSQQMKSEGLGGDLRPASTVAENPVIKPSPSLCSKEENCVILKACVVSAPSSDTLALKKEQVFPTPKISNSCHPKSVKDLAPADDGKSQVLDVDGANTGIVQLTYNVGGCNEPSNDSKADLGGVKDMDSGATKLSSNIGKDIAIGLPQTDAFVGSANGSQNSLKRNVPLEVESKDDVKQIKSRTIVPSSNTEMKDGNKHQGIICAFFAKGWCIRGNSCSFLHIKDSAKDTGQETQGDLDKAKQKRELELEEGTRDNIKRTRTNDQEEISDWHPCQEKNKYQLRDILFPESRFTSKYFNTNLSSCSNHAEGLSIAQNHHMYNGYTSAVLSRSPKLSFVTQKLLNSDKEYNASRSAFSGSEREELPSVGSSRIPIHSAAYISKICSYDWEPSVPFRPSFFITSMNVSSLGDLYDPLRDSIEIPNIGDGSLKASLLIHGSSIQASSQVLKYGDSAVVGKHMSDFNDEKSSVSSHNRFGENQPNKNLVPHEKDCHATEMEITSGTCMNYPNGKIGMGKDVTKSEREWTEHDAKHHGEGSAHKKRVDRDKKINDTDADLQTDCSVQKDSKAMRHFRAALVDLVKELLKPSWHEGRLSKDAHILIVKRSVDKILSTLEPQQIPTTIDATKQYVSLYRGKIAKMVNGYINKFGKS</sequence>
<dbReference type="InterPro" id="IPR036855">
    <property type="entry name" value="Znf_CCCH_sf"/>
</dbReference>
<gene>
    <name evidence="7" type="ORF">Ahy_A01g000126</name>
</gene>
<reference evidence="7 8" key="1">
    <citation type="submission" date="2019-01" db="EMBL/GenBank/DDBJ databases">
        <title>Sequencing of cultivated peanut Arachis hypogaea provides insights into genome evolution and oil improvement.</title>
        <authorList>
            <person name="Chen X."/>
        </authorList>
    </citation>
    <scope>NUCLEOTIDE SEQUENCE [LARGE SCALE GENOMIC DNA]</scope>
    <source>
        <strain evidence="8">cv. Fuhuasheng</strain>
        <strain evidence="7">GDAAS-fuhuasheng2018</strain>
        <tissue evidence="7">Leaves</tissue>
    </source>
</reference>
<dbReference type="PANTHER" id="PTHR36886:SF3">
    <property type="entry name" value="PROTEIN FRIGIDA-ESSENTIAL 1"/>
    <property type="match status" value="1"/>
</dbReference>
<feature type="region of interest" description="Disordered" evidence="5">
    <location>
        <begin position="621"/>
        <end position="644"/>
    </location>
</feature>
<accession>A0A445EJH3</accession>
<evidence type="ECO:0000256" key="3">
    <source>
        <dbReference type="ARBA" id="ARBA00022833"/>
    </source>
</evidence>
<protein>
    <recommendedName>
        <fullName evidence="6">C3H1-type domain-containing protein</fullName>
    </recommendedName>
</protein>
<evidence type="ECO:0000256" key="4">
    <source>
        <dbReference type="PROSITE-ProRule" id="PRU00723"/>
    </source>
</evidence>
<dbReference type="SUPFAM" id="SSF90229">
    <property type="entry name" value="CCCH zinc finger"/>
    <property type="match status" value="1"/>
</dbReference>
<dbReference type="AlphaFoldDB" id="A0A445EJH3"/>
<proteinExistence type="predicted"/>
<dbReference type="Pfam" id="PF00642">
    <property type="entry name" value="zf-CCCH"/>
    <property type="match status" value="1"/>
</dbReference>
<evidence type="ECO:0000256" key="1">
    <source>
        <dbReference type="ARBA" id="ARBA00022723"/>
    </source>
</evidence>
<evidence type="ECO:0000313" key="7">
    <source>
        <dbReference type="EMBL" id="RYR75574.1"/>
    </source>
</evidence>
<evidence type="ECO:0000313" key="8">
    <source>
        <dbReference type="Proteomes" id="UP000289738"/>
    </source>
</evidence>